<dbReference type="Pfam" id="PF02775">
    <property type="entry name" value="TPP_enzyme_C"/>
    <property type="match status" value="1"/>
</dbReference>
<reference evidence="7" key="1">
    <citation type="submission" date="2024-05" db="EMBL/GenBank/DDBJ databases">
        <title>Isolation and characterization of Sporomusa carbonis sp. nov., a carboxydotrophic hydrogenogen in the genus of Sporomusa isolated from a charcoal burning pile.</title>
        <authorList>
            <person name="Boeer T."/>
            <person name="Rosenbaum F."/>
            <person name="Eysell L."/>
            <person name="Mueller V."/>
            <person name="Daniel R."/>
            <person name="Poehlein A."/>
        </authorList>
    </citation>
    <scope>NUCLEOTIDE SEQUENCE [LARGE SCALE GENOMIC DNA]</scope>
    <source>
        <strain evidence="7">DSM 3132</strain>
    </source>
</reference>
<protein>
    <submittedName>
        <fullName evidence="7">Acetolactate synthase large subunit</fullName>
        <ecNumber evidence="7">2.2.1.6</ecNumber>
    </submittedName>
</protein>
<evidence type="ECO:0000259" key="5">
    <source>
        <dbReference type="Pfam" id="PF02775"/>
    </source>
</evidence>
<evidence type="ECO:0000313" key="7">
    <source>
        <dbReference type="EMBL" id="XFO74060.1"/>
    </source>
</evidence>
<dbReference type="InterPro" id="IPR029061">
    <property type="entry name" value="THDP-binding"/>
</dbReference>
<dbReference type="EMBL" id="CP155571">
    <property type="protein sequence ID" value="XFO74060.1"/>
    <property type="molecule type" value="Genomic_DNA"/>
</dbReference>
<dbReference type="Pfam" id="PF02776">
    <property type="entry name" value="TPP_enzyme_N"/>
    <property type="match status" value="1"/>
</dbReference>
<comment type="similarity">
    <text evidence="1 3">Belongs to the TPP enzyme family.</text>
</comment>
<dbReference type="SUPFAM" id="SSF52518">
    <property type="entry name" value="Thiamin diphosphate-binding fold (THDP-binding)"/>
    <property type="match status" value="2"/>
</dbReference>
<dbReference type="CDD" id="cd07035">
    <property type="entry name" value="TPP_PYR_POX_like"/>
    <property type="match status" value="1"/>
</dbReference>
<dbReference type="InterPro" id="IPR012000">
    <property type="entry name" value="Thiamin_PyroP_enz_cen_dom"/>
</dbReference>
<dbReference type="Proteomes" id="UP000216052">
    <property type="component" value="Chromosome"/>
</dbReference>
<dbReference type="GO" id="GO:0003984">
    <property type="term" value="F:acetolactate synthase activity"/>
    <property type="evidence" value="ECO:0007669"/>
    <property type="project" value="UniProtKB-EC"/>
</dbReference>
<feature type="domain" description="Thiamine pyrophosphate enzyme central" evidence="4">
    <location>
        <begin position="206"/>
        <end position="339"/>
    </location>
</feature>
<proteinExistence type="inferred from homology"/>
<dbReference type="EC" id="2.2.1.6" evidence="7"/>
<keyword evidence="2 3" id="KW-0786">Thiamine pyrophosphate</keyword>
<dbReference type="Gene3D" id="3.40.50.970">
    <property type="match status" value="2"/>
</dbReference>
<evidence type="ECO:0000259" key="4">
    <source>
        <dbReference type="Pfam" id="PF00205"/>
    </source>
</evidence>
<dbReference type="InterPro" id="IPR012001">
    <property type="entry name" value="Thiamin_PyroP_enz_TPP-bd_dom"/>
</dbReference>
<keyword evidence="7" id="KW-0808">Transferase</keyword>
<dbReference type="RefSeq" id="WP_093796332.1">
    <property type="nucleotide sequence ID" value="NZ_CP155571.1"/>
</dbReference>
<keyword evidence="8" id="KW-1185">Reference proteome</keyword>
<evidence type="ECO:0000256" key="2">
    <source>
        <dbReference type="ARBA" id="ARBA00023052"/>
    </source>
</evidence>
<dbReference type="CDD" id="cd00568">
    <property type="entry name" value="TPP_enzymes"/>
    <property type="match status" value="1"/>
</dbReference>
<evidence type="ECO:0000259" key="6">
    <source>
        <dbReference type="Pfam" id="PF02776"/>
    </source>
</evidence>
<feature type="domain" description="Thiamine pyrophosphate enzyme N-terminal TPP-binding" evidence="6">
    <location>
        <begin position="4"/>
        <end position="107"/>
    </location>
</feature>
<dbReference type="SUPFAM" id="SSF52467">
    <property type="entry name" value="DHS-like NAD/FAD-binding domain"/>
    <property type="match status" value="1"/>
</dbReference>
<evidence type="ECO:0000313" key="8">
    <source>
        <dbReference type="Proteomes" id="UP000216052"/>
    </source>
</evidence>
<dbReference type="InterPro" id="IPR029035">
    <property type="entry name" value="DHS-like_NAD/FAD-binding_dom"/>
</dbReference>
<sequence>MVRIADFIANFVFQQGVEYVFMVSGGGMMFLSDGLAQHPDVKIVANHHEQACAMGAVAYSKYREDLAVAYLTTGCGSTNAITGLLDAWQDSVPVLFISGQTKRKETVANSGLKLRQFGVQEVNIIPVVTSLTKYAVMVNEPQDIAYHLEKAVYLAKSGRPGPVWLDIPLDVQAAIIDESNLRHFSKQEMLDKYNKLEPTDEELKLFAKLLEKAQRPIFVVGQGVRISKAIPIFRSFVEKNNIPVVASRLGIDVLPSDHPLFIGRIGTKGDRAGNFALQNADFVIAIGSRLSVCSTGHEYSLFARQAKLVVVDIDPEEHKKNTVKIDSFINADAYSFLVQITSYKSNCTSDWVNRCQKWKEQFKIKFPNDSNKRVNLYNFMEVLNRYLKEDGVVVSDAGSANFVVSQSISVKENARFITSAAQADMGFTLPAAIGTSFAKNKESVIGITGDGSFQMNIQELQTIIHHSLPIKLFVWNNDGYLSIRNTQKNFFDGRLIGTDGTNGVSFPDLRKIAHAYGFKYFKISNENSLEKIISRVMKYPEAVICEVMCLENQDILTVSSLRIADGSFISRPLEDMSPLLERTKLKDSMIVEPILEDN</sequence>
<feature type="domain" description="Thiamine pyrophosphate enzyme TPP-binding" evidence="5">
    <location>
        <begin position="396"/>
        <end position="547"/>
    </location>
</feature>
<dbReference type="PANTHER" id="PTHR18968:SF142">
    <property type="entry name" value="ACETOLACTATE SYNTHASE"/>
    <property type="match status" value="1"/>
</dbReference>
<dbReference type="Gene3D" id="3.40.50.1220">
    <property type="entry name" value="TPP-binding domain"/>
    <property type="match status" value="1"/>
</dbReference>
<evidence type="ECO:0000256" key="3">
    <source>
        <dbReference type="RuleBase" id="RU362132"/>
    </source>
</evidence>
<dbReference type="InterPro" id="IPR011766">
    <property type="entry name" value="TPP_enzyme_TPP-bd"/>
</dbReference>
<accession>A0ABZ3J709</accession>
<organism evidence="7 8">
    <name type="scientific">Sporomusa acidovorans (strain ATCC 49682 / DSM 3132 / Mol)</name>
    <dbReference type="NCBI Taxonomy" id="1123286"/>
    <lineage>
        <taxon>Bacteria</taxon>
        <taxon>Bacillati</taxon>
        <taxon>Bacillota</taxon>
        <taxon>Negativicutes</taxon>
        <taxon>Selenomonadales</taxon>
        <taxon>Sporomusaceae</taxon>
        <taxon>Sporomusa</taxon>
    </lineage>
</organism>
<dbReference type="InterPro" id="IPR045229">
    <property type="entry name" value="TPP_enz"/>
</dbReference>
<gene>
    <name evidence="7" type="primary">ilvB_1</name>
    <name evidence="7" type="ORF">SPACI_041690</name>
</gene>
<dbReference type="Pfam" id="PF00205">
    <property type="entry name" value="TPP_enzyme_M"/>
    <property type="match status" value="1"/>
</dbReference>
<dbReference type="PANTHER" id="PTHR18968">
    <property type="entry name" value="THIAMINE PYROPHOSPHATE ENZYMES"/>
    <property type="match status" value="1"/>
</dbReference>
<evidence type="ECO:0000256" key="1">
    <source>
        <dbReference type="ARBA" id="ARBA00007812"/>
    </source>
</evidence>
<name>A0ABZ3J709_SPOA4</name>